<dbReference type="Proteomes" id="UP000235786">
    <property type="component" value="Unassembled WGS sequence"/>
</dbReference>
<gene>
    <name evidence="1" type="ORF">L207DRAFT_183600</name>
</gene>
<keyword evidence="2" id="KW-1185">Reference proteome</keyword>
<evidence type="ECO:0000313" key="2">
    <source>
        <dbReference type="Proteomes" id="UP000235786"/>
    </source>
</evidence>
<proteinExistence type="predicted"/>
<dbReference type="EMBL" id="KZ613960">
    <property type="protein sequence ID" value="PMD32077.1"/>
    <property type="molecule type" value="Genomic_DNA"/>
</dbReference>
<reference evidence="1 2" key="1">
    <citation type="submission" date="2016-04" db="EMBL/GenBank/DDBJ databases">
        <title>A degradative enzymes factory behind the ericoid mycorrhizal symbiosis.</title>
        <authorList>
            <consortium name="DOE Joint Genome Institute"/>
            <person name="Martino E."/>
            <person name="Morin E."/>
            <person name="Grelet G."/>
            <person name="Kuo A."/>
            <person name="Kohler A."/>
            <person name="Daghino S."/>
            <person name="Barry K."/>
            <person name="Choi C."/>
            <person name="Cichocki N."/>
            <person name="Clum A."/>
            <person name="Copeland A."/>
            <person name="Hainaut M."/>
            <person name="Haridas S."/>
            <person name="Labutti K."/>
            <person name="Lindquist E."/>
            <person name="Lipzen A."/>
            <person name="Khouja H.-R."/>
            <person name="Murat C."/>
            <person name="Ohm R."/>
            <person name="Olson A."/>
            <person name="Spatafora J."/>
            <person name="Veneault-Fourrey C."/>
            <person name="Henrissat B."/>
            <person name="Grigoriev I."/>
            <person name="Martin F."/>
            <person name="Perotto S."/>
        </authorList>
    </citation>
    <scope>NUCLEOTIDE SEQUENCE [LARGE SCALE GENOMIC DNA]</scope>
    <source>
        <strain evidence="1 2">F</strain>
    </source>
</reference>
<organism evidence="1 2">
    <name type="scientific">Hyaloscypha variabilis (strain UAMH 11265 / GT02V1 / F)</name>
    <name type="common">Meliniomyces variabilis</name>
    <dbReference type="NCBI Taxonomy" id="1149755"/>
    <lineage>
        <taxon>Eukaryota</taxon>
        <taxon>Fungi</taxon>
        <taxon>Dikarya</taxon>
        <taxon>Ascomycota</taxon>
        <taxon>Pezizomycotina</taxon>
        <taxon>Leotiomycetes</taxon>
        <taxon>Helotiales</taxon>
        <taxon>Hyaloscyphaceae</taxon>
        <taxon>Hyaloscypha</taxon>
        <taxon>Hyaloscypha variabilis</taxon>
    </lineage>
</organism>
<dbReference type="OrthoDB" id="5417159at2759"/>
<dbReference type="AlphaFoldDB" id="A0A2J6R0N5"/>
<accession>A0A2J6R0N5</accession>
<sequence length="282" mass="32619">MPNETQEPRLNATLGGDVPDEPALATTLQGSFDSDITTVNEFTGDTQEIFFAAPHDVPQADAQLEMTHHLNSRAQEQKLSEPQQLRLEILRENFEEVHGKATDLVQFILSQTDRHLKYPHWTAFTLLYPTVAFKIEEIVDQIREADKIFVDHAEREYWAVESPLLYLIHDEWVDTWREGFDSLFNAGPYSSLWGQHIYDVKKIVKALDGDGTTLLEELDVSLRDVDHRLARELEASINPIRVRVKLLQNRNVKIKKLEEQRKKKSEGEIRRQKHVLCCILLN</sequence>
<evidence type="ECO:0000313" key="1">
    <source>
        <dbReference type="EMBL" id="PMD32077.1"/>
    </source>
</evidence>
<name>A0A2J6R0N5_HYAVF</name>
<protein>
    <submittedName>
        <fullName evidence="1">Uncharacterized protein</fullName>
    </submittedName>
</protein>